<evidence type="ECO:0000256" key="1">
    <source>
        <dbReference type="ARBA" id="ARBA00004141"/>
    </source>
</evidence>
<feature type="region of interest" description="Disordered" evidence="6">
    <location>
        <begin position="666"/>
        <end position="743"/>
    </location>
</feature>
<evidence type="ECO:0000256" key="6">
    <source>
        <dbReference type="SAM" id="MobiDB-lite"/>
    </source>
</evidence>
<protein>
    <submittedName>
        <fullName evidence="9">DUF21-domain-containing protein</fullName>
    </submittedName>
</protein>
<feature type="transmembrane region" description="Helical" evidence="7">
    <location>
        <begin position="173"/>
        <end position="193"/>
    </location>
</feature>
<dbReference type="InterPro" id="IPR045095">
    <property type="entry name" value="ACDP"/>
</dbReference>
<evidence type="ECO:0000313" key="10">
    <source>
        <dbReference type="Proteomes" id="UP001218218"/>
    </source>
</evidence>
<reference evidence="9" key="1">
    <citation type="submission" date="2023-03" db="EMBL/GenBank/DDBJ databases">
        <title>Massive genome expansion in bonnet fungi (Mycena s.s.) driven by repeated elements and novel gene families across ecological guilds.</title>
        <authorList>
            <consortium name="Lawrence Berkeley National Laboratory"/>
            <person name="Harder C.B."/>
            <person name="Miyauchi S."/>
            <person name="Viragh M."/>
            <person name="Kuo A."/>
            <person name="Thoen E."/>
            <person name="Andreopoulos B."/>
            <person name="Lu D."/>
            <person name="Skrede I."/>
            <person name="Drula E."/>
            <person name="Henrissat B."/>
            <person name="Morin E."/>
            <person name="Kohler A."/>
            <person name="Barry K."/>
            <person name="LaButti K."/>
            <person name="Morin E."/>
            <person name="Salamov A."/>
            <person name="Lipzen A."/>
            <person name="Mereny Z."/>
            <person name="Hegedus B."/>
            <person name="Baldrian P."/>
            <person name="Stursova M."/>
            <person name="Weitz H."/>
            <person name="Taylor A."/>
            <person name="Grigoriev I.V."/>
            <person name="Nagy L.G."/>
            <person name="Martin F."/>
            <person name="Kauserud H."/>
        </authorList>
    </citation>
    <scope>NUCLEOTIDE SEQUENCE</scope>
    <source>
        <strain evidence="9">CBHHK002</strain>
    </source>
</reference>
<dbReference type="SUPFAM" id="SSF54631">
    <property type="entry name" value="CBS-domain pair"/>
    <property type="match status" value="1"/>
</dbReference>
<organism evidence="9 10">
    <name type="scientific">Mycena albidolilacea</name>
    <dbReference type="NCBI Taxonomy" id="1033008"/>
    <lineage>
        <taxon>Eukaryota</taxon>
        <taxon>Fungi</taxon>
        <taxon>Dikarya</taxon>
        <taxon>Basidiomycota</taxon>
        <taxon>Agaricomycotina</taxon>
        <taxon>Agaricomycetes</taxon>
        <taxon>Agaricomycetidae</taxon>
        <taxon>Agaricales</taxon>
        <taxon>Marasmiineae</taxon>
        <taxon>Mycenaceae</taxon>
        <taxon>Mycena</taxon>
    </lineage>
</organism>
<dbReference type="Gene3D" id="3.10.580.10">
    <property type="entry name" value="CBS-domain"/>
    <property type="match status" value="2"/>
</dbReference>
<dbReference type="GO" id="GO:0016020">
    <property type="term" value="C:membrane"/>
    <property type="evidence" value="ECO:0007669"/>
    <property type="project" value="UniProtKB-SubCell"/>
</dbReference>
<feature type="region of interest" description="Disordered" evidence="6">
    <location>
        <begin position="384"/>
        <end position="451"/>
    </location>
</feature>
<sequence>MAPIRSLGPHSSRLIYTLFTLVSTKLKPFSGHVLERREKVSADDPKSIVFVVLIPVLVLLSGVFAGLTLGYMSLDQTQLNVLCLSGTAEQRKYAKRILPIRQNGHLLLVTLLLANMIVNESLPIIADPVLGGGVQSVVVSTVLIIIFAEIIPQSLFTRYGLYLGAKGAPFTQGLIYALAFIAWPVAKLLEFVLGSHHGIIYRRAELKELIALHSDSQHHGGDLKVDTVAIIGATLDLQEKVVREAMTPIAEVFMLSIESKLDYDLLKQIVATGHSRIPVYEEIDAPVAARVVDHGVKPAATPPKVKKILGILLVKQLVLLDPKDAVPLRSVPLNMVSFVPNNQSLLGILDKFQEGRSHIAVVSRFSVEKAKSVKKAVKRGLTQRLREKVGMGDSSDSESEEEEVAPASPSNDNANGDVVVKDFAADPEAGGVPVSVPARQRRSGSREGERGNAFQMSSLEQSMPADAVLGKADANEFLEGLDPAVNPLGIITLEDVLEELIGEEIFDEFDEEGAKGTYVHHHHHHHHHHPKAPTEAPPADTGLAPPTPGGGLRGLSFFRSRSVPPGSREDGKTVSAPGTPLPTNEPLPSILKEGGDLSVSPLPEPAPAPASIAAATTTNTAANAAAAPGAAAGARTLVRSGSLPQHVDGTGAIPLEAMLRAGAGVGRRGRAPTAGVAPRGRFKSNPITGLRSEGGAGEPADTGAPAPGGTVAAAAIPIDEGDTSAKRTSILAPEPTWAGVSGE</sequence>
<gene>
    <name evidence="9" type="ORF">DFH08DRAFT_860995</name>
</gene>
<dbReference type="PANTHER" id="PTHR12064">
    <property type="entry name" value="METAL TRANSPORTER CNNM"/>
    <property type="match status" value="1"/>
</dbReference>
<evidence type="ECO:0000259" key="8">
    <source>
        <dbReference type="PROSITE" id="PS51846"/>
    </source>
</evidence>
<feature type="compositionally biased region" description="Basic residues" evidence="6">
    <location>
        <begin position="518"/>
        <end position="531"/>
    </location>
</feature>
<comment type="caution">
    <text evidence="9">The sequence shown here is derived from an EMBL/GenBank/DDBJ whole genome shotgun (WGS) entry which is preliminary data.</text>
</comment>
<dbReference type="GO" id="GO:0010960">
    <property type="term" value="P:magnesium ion homeostasis"/>
    <property type="evidence" value="ECO:0007669"/>
    <property type="project" value="InterPro"/>
</dbReference>
<dbReference type="PANTHER" id="PTHR12064:SF90">
    <property type="entry name" value="CNNM TRANSMEMBRANE DOMAIN-CONTAINING PROTEIN"/>
    <property type="match status" value="1"/>
</dbReference>
<dbReference type="GO" id="GO:0030026">
    <property type="term" value="P:intracellular manganese ion homeostasis"/>
    <property type="evidence" value="ECO:0007669"/>
    <property type="project" value="TreeGrafter"/>
</dbReference>
<feature type="compositionally biased region" description="Acidic residues" evidence="6">
    <location>
        <begin position="395"/>
        <end position="404"/>
    </location>
</feature>
<dbReference type="Proteomes" id="UP001218218">
    <property type="component" value="Unassembled WGS sequence"/>
</dbReference>
<keyword evidence="2 5" id="KW-0812">Transmembrane</keyword>
<evidence type="ECO:0000313" key="9">
    <source>
        <dbReference type="EMBL" id="KAJ7350303.1"/>
    </source>
</evidence>
<feature type="transmembrane region" description="Helical" evidence="7">
    <location>
        <begin position="48"/>
        <end position="72"/>
    </location>
</feature>
<evidence type="ECO:0000256" key="7">
    <source>
        <dbReference type="SAM" id="Phobius"/>
    </source>
</evidence>
<dbReference type="AlphaFoldDB" id="A0AAD7ET94"/>
<dbReference type="CDD" id="cd04590">
    <property type="entry name" value="CBS_pair_CorC_HlyC_assoc"/>
    <property type="match status" value="1"/>
</dbReference>
<accession>A0AAD7ET94</accession>
<dbReference type="InterPro" id="IPR002550">
    <property type="entry name" value="CNNM"/>
</dbReference>
<evidence type="ECO:0000256" key="4">
    <source>
        <dbReference type="ARBA" id="ARBA00023136"/>
    </source>
</evidence>
<feature type="transmembrane region" description="Helical" evidence="7">
    <location>
        <begin position="132"/>
        <end position="152"/>
    </location>
</feature>
<evidence type="ECO:0000256" key="5">
    <source>
        <dbReference type="PROSITE-ProRule" id="PRU01193"/>
    </source>
</evidence>
<feature type="compositionally biased region" description="Low complexity" evidence="6">
    <location>
        <begin position="698"/>
        <end position="715"/>
    </location>
</feature>
<dbReference type="Pfam" id="PF01595">
    <property type="entry name" value="CNNM"/>
    <property type="match status" value="1"/>
</dbReference>
<name>A0AAD7ET94_9AGAR</name>
<keyword evidence="3 5" id="KW-1133">Transmembrane helix</keyword>
<feature type="transmembrane region" description="Helical" evidence="7">
    <location>
        <begin position="105"/>
        <end position="126"/>
    </location>
</feature>
<dbReference type="EMBL" id="JARIHO010000014">
    <property type="protein sequence ID" value="KAJ7350303.1"/>
    <property type="molecule type" value="Genomic_DNA"/>
</dbReference>
<keyword evidence="4 5" id="KW-0472">Membrane</keyword>
<dbReference type="PROSITE" id="PS51846">
    <property type="entry name" value="CNNM"/>
    <property type="match status" value="1"/>
</dbReference>
<dbReference type="InterPro" id="IPR044751">
    <property type="entry name" value="Ion_transp-like_CBS"/>
</dbReference>
<keyword evidence="10" id="KW-1185">Reference proteome</keyword>
<dbReference type="GO" id="GO:0005737">
    <property type="term" value="C:cytoplasm"/>
    <property type="evidence" value="ECO:0007669"/>
    <property type="project" value="TreeGrafter"/>
</dbReference>
<feature type="domain" description="CNNM transmembrane" evidence="8">
    <location>
        <begin position="43"/>
        <end position="227"/>
    </location>
</feature>
<comment type="subcellular location">
    <subcellularLocation>
        <location evidence="1">Membrane</location>
        <topology evidence="1">Multi-pass membrane protein</topology>
    </subcellularLocation>
</comment>
<evidence type="ECO:0000256" key="3">
    <source>
        <dbReference type="ARBA" id="ARBA00022989"/>
    </source>
</evidence>
<feature type="region of interest" description="Disordered" evidence="6">
    <location>
        <begin position="517"/>
        <end position="605"/>
    </location>
</feature>
<proteinExistence type="predicted"/>
<evidence type="ECO:0000256" key="2">
    <source>
        <dbReference type="ARBA" id="ARBA00022692"/>
    </source>
</evidence>
<dbReference type="InterPro" id="IPR046342">
    <property type="entry name" value="CBS_dom_sf"/>
</dbReference>